<organism evidence="2 3">
    <name type="scientific">Salinactinospora qingdaonensis</name>
    <dbReference type="NCBI Taxonomy" id="702744"/>
    <lineage>
        <taxon>Bacteria</taxon>
        <taxon>Bacillati</taxon>
        <taxon>Actinomycetota</taxon>
        <taxon>Actinomycetes</taxon>
        <taxon>Streptosporangiales</taxon>
        <taxon>Nocardiopsidaceae</taxon>
        <taxon>Salinactinospora</taxon>
    </lineage>
</organism>
<evidence type="ECO:0000259" key="1">
    <source>
        <dbReference type="Pfam" id="PF12867"/>
    </source>
</evidence>
<dbReference type="EMBL" id="BAABDD010000019">
    <property type="protein sequence ID" value="GAA3754584.1"/>
    <property type="molecule type" value="Genomic_DNA"/>
</dbReference>
<feature type="domain" description="DinB-like" evidence="1">
    <location>
        <begin position="18"/>
        <end position="171"/>
    </location>
</feature>
<gene>
    <name evidence="2" type="ORF">GCM10022402_36580</name>
</gene>
<dbReference type="Proteomes" id="UP001500908">
    <property type="component" value="Unassembled WGS sequence"/>
</dbReference>
<name>A0ABP7G2P8_9ACTN</name>
<sequence length="189" mass="20833">MPPETDFAKLLRSLYCEGRDLIAKALADVDDDVASWPGLDPSGKISIRTLVVHIAGFDNLVQAALVGGNAATLVRDSAWQTRFGSGFPRELRVLDPAIVVPDTPPLDNGMAILAEQTEAMLALLDSELDLNAELAFPNDEDLFTTGKPQPVSAARLTLWVPMHDRYHRGHITHLKYDYRCLHSGRCCWP</sequence>
<reference evidence="3" key="1">
    <citation type="journal article" date="2019" name="Int. J. Syst. Evol. Microbiol.">
        <title>The Global Catalogue of Microorganisms (GCM) 10K type strain sequencing project: providing services to taxonomists for standard genome sequencing and annotation.</title>
        <authorList>
            <consortium name="The Broad Institute Genomics Platform"/>
            <consortium name="The Broad Institute Genome Sequencing Center for Infectious Disease"/>
            <person name="Wu L."/>
            <person name="Ma J."/>
        </authorList>
    </citation>
    <scope>NUCLEOTIDE SEQUENCE [LARGE SCALE GENOMIC DNA]</scope>
    <source>
        <strain evidence="3">JCM 17137</strain>
    </source>
</reference>
<dbReference type="Gene3D" id="1.20.120.450">
    <property type="entry name" value="dinb family like domain"/>
    <property type="match status" value="1"/>
</dbReference>
<accession>A0ABP7G2P8</accession>
<evidence type="ECO:0000313" key="3">
    <source>
        <dbReference type="Proteomes" id="UP001500908"/>
    </source>
</evidence>
<dbReference type="Pfam" id="PF12867">
    <property type="entry name" value="DinB_2"/>
    <property type="match status" value="1"/>
</dbReference>
<dbReference type="InterPro" id="IPR024775">
    <property type="entry name" value="DinB-like"/>
</dbReference>
<evidence type="ECO:0000313" key="2">
    <source>
        <dbReference type="EMBL" id="GAA3754584.1"/>
    </source>
</evidence>
<protein>
    <recommendedName>
        <fullName evidence="1">DinB-like domain-containing protein</fullName>
    </recommendedName>
</protein>
<proteinExistence type="predicted"/>
<comment type="caution">
    <text evidence="2">The sequence shown here is derived from an EMBL/GenBank/DDBJ whole genome shotgun (WGS) entry which is preliminary data.</text>
</comment>
<dbReference type="InterPro" id="IPR034660">
    <property type="entry name" value="DinB/YfiT-like"/>
</dbReference>
<keyword evidence="3" id="KW-1185">Reference proteome</keyword>
<dbReference type="RefSeq" id="WP_344973585.1">
    <property type="nucleotide sequence ID" value="NZ_BAABDD010000019.1"/>
</dbReference>
<dbReference type="SUPFAM" id="SSF109854">
    <property type="entry name" value="DinB/YfiT-like putative metalloenzymes"/>
    <property type="match status" value="1"/>
</dbReference>